<feature type="domain" description="IrrE N-terminal-like" evidence="1">
    <location>
        <begin position="31"/>
        <end position="105"/>
    </location>
</feature>
<sequence length="137" mass="16003">MNKRDIDVIVNKLIKKAGSNDLKDIISYLDIKIKKYDGKSFYLKNKNNKYIYLDINTPEEKQDFALAHELGHSILHNSEIGQSFIYRVKSQQIENEANYFAFKILGKEIDPTYNFTINQYANMLNVNEEVIEYVVEG</sequence>
<name>F0H1R7_9FIRM</name>
<organism evidence="2 3">
    <name type="scientific">Anaerococcus hydrogenalis ACS-025-V-Sch4</name>
    <dbReference type="NCBI Taxonomy" id="879306"/>
    <lineage>
        <taxon>Bacteria</taxon>
        <taxon>Bacillati</taxon>
        <taxon>Bacillota</taxon>
        <taxon>Tissierellia</taxon>
        <taxon>Tissierellales</taxon>
        <taxon>Peptoniphilaceae</taxon>
        <taxon>Anaerococcus</taxon>
    </lineage>
</organism>
<comment type="caution">
    <text evidence="2">The sequence shown here is derived from an EMBL/GenBank/DDBJ whole genome shotgun (WGS) entry which is preliminary data.</text>
</comment>
<accession>F0H1R7</accession>
<evidence type="ECO:0000313" key="3">
    <source>
        <dbReference type="Proteomes" id="UP000005277"/>
    </source>
</evidence>
<proteinExistence type="predicted"/>
<dbReference type="InterPro" id="IPR010359">
    <property type="entry name" value="IrrE_HExxH"/>
</dbReference>
<dbReference type="OrthoDB" id="9816277at2"/>
<dbReference type="EMBL" id="AEXN01000032">
    <property type="protein sequence ID" value="EGC83521.1"/>
    <property type="molecule type" value="Genomic_DNA"/>
</dbReference>
<dbReference type="RefSeq" id="WP_004817870.1">
    <property type="nucleotide sequence ID" value="NZ_AEXN01000032.1"/>
</dbReference>
<protein>
    <submittedName>
        <fullName evidence="2">Putative toxin-antitoxin system, toxin component</fullName>
    </submittedName>
</protein>
<dbReference type="Proteomes" id="UP000005277">
    <property type="component" value="Unassembled WGS sequence"/>
</dbReference>
<dbReference type="Pfam" id="PF06114">
    <property type="entry name" value="Peptidase_M78"/>
    <property type="match status" value="1"/>
</dbReference>
<reference evidence="2 3" key="1">
    <citation type="submission" date="2011-01" db="EMBL/GenBank/DDBJ databases">
        <authorList>
            <person name="Durkin A.S."/>
            <person name="Madupu R."/>
            <person name="Torralba M."/>
            <person name="Gillis M."/>
            <person name="Methe B."/>
            <person name="Sutton G."/>
            <person name="Nelson K.E."/>
        </authorList>
    </citation>
    <scope>NUCLEOTIDE SEQUENCE [LARGE SCALE GENOMIC DNA]</scope>
    <source>
        <strain evidence="2 3">ACS-025-V-Sch4</strain>
    </source>
</reference>
<dbReference type="Gene3D" id="1.10.10.2910">
    <property type="match status" value="1"/>
</dbReference>
<dbReference type="AlphaFoldDB" id="F0H1R7"/>
<gene>
    <name evidence="2" type="ORF">HMPREF9246_1271</name>
</gene>
<keyword evidence="3" id="KW-1185">Reference proteome</keyword>
<evidence type="ECO:0000313" key="2">
    <source>
        <dbReference type="EMBL" id="EGC83521.1"/>
    </source>
</evidence>
<evidence type="ECO:0000259" key="1">
    <source>
        <dbReference type="Pfam" id="PF06114"/>
    </source>
</evidence>